<dbReference type="SUPFAM" id="SSF46894">
    <property type="entry name" value="C-terminal effector domain of the bipartite response regulators"/>
    <property type="match status" value="1"/>
</dbReference>
<name>A0A1G7KZH6_9FIRM</name>
<dbReference type="PROSITE" id="PS50110">
    <property type="entry name" value="RESPONSE_REGULATORY"/>
    <property type="match status" value="1"/>
</dbReference>
<evidence type="ECO:0000259" key="9">
    <source>
        <dbReference type="PROSITE" id="PS50110"/>
    </source>
</evidence>
<evidence type="ECO:0000313" key="11">
    <source>
        <dbReference type="EMBL" id="SDF42638.1"/>
    </source>
</evidence>
<accession>A0A1G7KZH6</accession>
<feature type="domain" description="Response regulatory" evidence="9">
    <location>
        <begin position="200"/>
        <end position="313"/>
    </location>
</feature>
<evidence type="ECO:0000313" key="12">
    <source>
        <dbReference type="Proteomes" id="UP000243333"/>
    </source>
</evidence>
<dbReference type="SUPFAM" id="SSF52172">
    <property type="entry name" value="CheY-like"/>
    <property type="match status" value="1"/>
</dbReference>
<dbReference type="InterPro" id="IPR001789">
    <property type="entry name" value="Sig_transdc_resp-reg_receiver"/>
</dbReference>
<dbReference type="AlphaFoldDB" id="A0A1G7KZH6"/>
<dbReference type="InterPro" id="IPR039420">
    <property type="entry name" value="WalR-like"/>
</dbReference>
<dbReference type="PANTHER" id="PTHR48111">
    <property type="entry name" value="REGULATOR OF RPOS"/>
    <property type="match status" value="1"/>
</dbReference>
<dbReference type="Gene3D" id="3.40.50.2300">
    <property type="match status" value="1"/>
</dbReference>
<dbReference type="GO" id="GO:0006355">
    <property type="term" value="P:regulation of DNA-templated transcription"/>
    <property type="evidence" value="ECO:0007669"/>
    <property type="project" value="InterPro"/>
</dbReference>
<evidence type="ECO:0000256" key="2">
    <source>
        <dbReference type="ARBA" id="ARBA00023012"/>
    </source>
</evidence>
<evidence type="ECO:0000256" key="3">
    <source>
        <dbReference type="ARBA" id="ARBA00023015"/>
    </source>
</evidence>
<dbReference type="EMBL" id="FNBU01000010">
    <property type="protein sequence ID" value="SDF42638.1"/>
    <property type="molecule type" value="Genomic_DNA"/>
</dbReference>
<keyword evidence="3" id="KW-0805">Transcription regulation</keyword>
<dbReference type="GO" id="GO:0000156">
    <property type="term" value="F:phosphorelay response regulator activity"/>
    <property type="evidence" value="ECO:0007669"/>
    <property type="project" value="TreeGrafter"/>
</dbReference>
<keyword evidence="8" id="KW-0472">Membrane</keyword>
<dbReference type="PROSITE" id="PS51755">
    <property type="entry name" value="OMPR_PHOB"/>
    <property type="match status" value="1"/>
</dbReference>
<keyword evidence="8" id="KW-0812">Transmembrane</keyword>
<dbReference type="InterPro" id="IPR001867">
    <property type="entry name" value="OmpR/PhoB-type_DNA-bd"/>
</dbReference>
<keyword evidence="2" id="KW-0902">Two-component regulatory system</keyword>
<dbReference type="SMART" id="SM00862">
    <property type="entry name" value="Trans_reg_C"/>
    <property type="match status" value="1"/>
</dbReference>
<organism evidence="11 12">
    <name type="scientific">Sporolituus thermophilus DSM 23256</name>
    <dbReference type="NCBI Taxonomy" id="1123285"/>
    <lineage>
        <taxon>Bacteria</taxon>
        <taxon>Bacillati</taxon>
        <taxon>Bacillota</taxon>
        <taxon>Negativicutes</taxon>
        <taxon>Selenomonadales</taxon>
        <taxon>Sporomusaceae</taxon>
        <taxon>Sporolituus</taxon>
    </lineage>
</organism>
<keyword evidence="8" id="KW-1133">Transmembrane helix</keyword>
<evidence type="ECO:0000256" key="1">
    <source>
        <dbReference type="ARBA" id="ARBA00022553"/>
    </source>
</evidence>
<dbReference type="InterPro" id="IPR016032">
    <property type="entry name" value="Sig_transdc_resp-reg_C-effctor"/>
</dbReference>
<keyword evidence="5" id="KW-0804">Transcription</keyword>
<feature type="domain" description="OmpR/PhoB-type" evidence="10">
    <location>
        <begin position="326"/>
        <end position="425"/>
    </location>
</feature>
<dbReference type="GO" id="GO:0005829">
    <property type="term" value="C:cytosol"/>
    <property type="evidence" value="ECO:0007669"/>
    <property type="project" value="TreeGrafter"/>
</dbReference>
<dbReference type="PANTHER" id="PTHR48111:SF4">
    <property type="entry name" value="DNA-BINDING DUAL TRANSCRIPTIONAL REGULATOR OMPR"/>
    <property type="match status" value="1"/>
</dbReference>
<dbReference type="Pfam" id="PF00486">
    <property type="entry name" value="Trans_reg_C"/>
    <property type="match status" value="1"/>
</dbReference>
<dbReference type="STRING" id="1123285.SAMN05660235_01548"/>
<dbReference type="Proteomes" id="UP000243333">
    <property type="component" value="Unassembled WGS sequence"/>
</dbReference>
<dbReference type="FunFam" id="3.40.50.2300:FF:000001">
    <property type="entry name" value="DNA-binding response regulator PhoB"/>
    <property type="match status" value="1"/>
</dbReference>
<dbReference type="SMART" id="SM00448">
    <property type="entry name" value="REC"/>
    <property type="match status" value="1"/>
</dbReference>
<evidence type="ECO:0000259" key="10">
    <source>
        <dbReference type="PROSITE" id="PS51755"/>
    </source>
</evidence>
<keyword evidence="1 6" id="KW-0597">Phosphoprotein</keyword>
<reference evidence="12" key="1">
    <citation type="submission" date="2016-10" db="EMBL/GenBank/DDBJ databases">
        <authorList>
            <person name="Varghese N."/>
            <person name="Submissions S."/>
        </authorList>
    </citation>
    <scope>NUCLEOTIDE SEQUENCE [LARGE SCALE GENOMIC DNA]</scope>
    <source>
        <strain evidence="12">DSM 23256</strain>
    </source>
</reference>
<sequence length="429" mass="49896">MQKRALQERREPLPAGFLFVYFATLVVVLTLWLLCLPLFAYYRHSNRDNWQFPGGLHKKSWLVAFLICYKGQNWLKIISSSQYVHKFFKMSMYNTVVQENKGGGEVRYFRWEQVEAESANVSWITRFLPLFAVTEQQRPWRKWLHPANALRKWQWPWRMPCGSFGYNRKRKYLLQRTVFSRTQLFCQVVCYYKTEVKYVKVLVVDDDEKILKVLTAYLEKEGYSVITARDGWEAVDKARQLGPDIVLLDVMLPSLDGWGVCKEIRRTSDVPIIMLTARDAEADRIIGLELGADDYVVKPFSPKEVIARMRAIFRRLQPASRREGGERILKVGDAVLDQNNRSLTIAGTPVELTPTEYKLLELFLAHPGRVFSRLQLIEKVQGYAFEGYERTVDSHIKNLRKKLGASPDEPHYIKTIYGVGYKLAGEQHA</sequence>
<dbReference type="GO" id="GO:0032993">
    <property type="term" value="C:protein-DNA complex"/>
    <property type="evidence" value="ECO:0007669"/>
    <property type="project" value="TreeGrafter"/>
</dbReference>
<feature type="transmembrane region" description="Helical" evidence="8">
    <location>
        <begin position="12"/>
        <end position="42"/>
    </location>
</feature>
<keyword evidence="12" id="KW-1185">Reference proteome</keyword>
<dbReference type="InterPro" id="IPR011006">
    <property type="entry name" value="CheY-like_superfamily"/>
</dbReference>
<proteinExistence type="predicted"/>
<dbReference type="Pfam" id="PF00072">
    <property type="entry name" value="Response_reg"/>
    <property type="match status" value="1"/>
</dbReference>
<gene>
    <name evidence="11" type="ORF">SAMN05660235_01548</name>
</gene>
<protein>
    <submittedName>
        <fullName evidence="11">DNA-binding response regulator, OmpR family, contains REC and winged-helix (WHTH) domain</fullName>
    </submittedName>
</protein>
<dbReference type="CDD" id="cd00383">
    <property type="entry name" value="trans_reg_C"/>
    <property type="match status" value="1"/>
</dbReference>
<feature type="DNA-binding region" description="OmpR/PhoB-type" evidence="7">
    <location>
        <begin position="326"/>
        <end position="425"/>
    </location>
</feature>
<keyword evidence="4 7" id="KW-0238">DNA-binding</keyword>
<feature type="modified residue" description="4-aspartylphosphate" evidence="6">
    <location>
        <position position="249"/>
    </location>
</feature>
<dbReference type="GO" id="GO:0000976">
    <property type="term" value="F:transcription cis-regulatory region binding"/>
    <property type="evidence" value="ECO:0007669"/>
    <property type="project" value="TreeGrafter"/>
</dbReference>
<dbReference type="InterPro" id="IPR036388">
    <property type="entry name" value="WH-like_DNA-bd_sf"/>
</dbReference>
<dbReference type="FunFam" id="1.10.10.10:FF:000018">
    <property type="entry name" value="DNA-binding response regulator ResD"/>
    <property type="match status" value="1"/>
</dbReference>
<dbReference type="Gene3D" id="6.10.250.690">
    <property type="match status" value="1"/>
</dbReference>
<evidence type="ECO:0000256" key="6">
    <source>
        <dbReference type="PROSITE-ProRule" id="PRU00169"/>
    </source>
</evidence>
<dbReference type="Gene3D" id="1.10.10.10">
    <property type="entry name" value="Winged helix-like DNA-binding domain superfamily/Winged helix DNA-binding domain"/>
    <property type="match status" value="1"/>
</dbReference>
<evidence type="ECO:0000256" key="5">
    <source>
        <dbReference type="ARBA" id="ARBA00023163"/>
    </source>
</evidence>
<evidence type="ECO:0000256" key="8">
    <source>
        <dbReference type="SAM" id="Phobius"/>
    </source>
</evidence>
<evidence type="ECO:0000256" key="4">
    <source>
        <dbReference type="ARBA" id="ARBA00023125"/>
    </source>
</evidence>
<evidence type="ECO:0000256" key="7">
    <source>
        <dbReference type="PROSITE-ProRule" id="PRU01091"/>
    </source>
</evidence>